<dbReference type="WBParaSite" id="nRc.2.0.1.t15982-RA">
    <property type="protein sequence ID" value="nRc.2.0.1.t15982-RA"/>
    <property type="gene ID" value="nRc.2.0.1.g15982"/>
</dbReference>
<accession>A0A915IPS1</accession>
<keyword evidence="1" id="KW-1185">Reference proteome</keyword>
<proteinExistence type="predicted"/>
<sequence length="96" mass="10755">MQEEGAELPGPVPRNVSFVHIIVILCCDRTFSTREVTRKGAGVIADSNYFVLSFVRCVQVTFESRRGLRIYVACLDQETVETAYNRTGEPVIRGDT</sequence>
<name>A0A915IPS1_ROMCU</name>
<organism evidence="1 2">
    <name type="scientific">Romanomermis culicivorax</name>
    <name type="common">Nematode worm</name>
    <dbReference type="NCBI Taxonomy" id="13658"/>
    <lineage>
        <taxon>Eukaryota</taxon>
        <taxon>Metazoa</taxon>
        <taxon>Ecdysozoa</taxon>
        <taxon>Nematoda</taxon>
        <taxon>Enoplea</taxon>
        <taxon>Dorylaimia</taxon>
        <taxon>Mermithida</taxon>
        <taxon>Mermithoidea</taxon>
        <taxon>Mermithidae</taxon>
        <taxon>Romanomermis</taxon>
    </lineage>
</organism>
<dbReference type="AlphaFoldDB" id="A0A915IPS1"/>
<dbReference type="Proteomes" id="UP000887565">
    <property type="component" value="Unplaced"/>
</dbReference>
<protein>
    <submittedName>
        <fullName evidence="2">Uncharacterized protein</fullName>
    </submittedName>
</protein>
<evidence type="ECO:0000313" key="2">
    <source>
        <dbReference type="WBParaSite" id="nRc.2.0.1.t15982-RA"/>
    </source>
</evidence>
<reference evidence="2" key="1">
    <citation type="submission" date="2022-11" db="UniProtKB">
        <authorList>
            <consortium name="WormBaseParasite"/>
        </authorList>
    </citation>
    <scope>IDENTIFICATION</scope>
</reference>
<evidence type="ECO:0000313" key="1">
    <source>
        <dbReference type="Proteomes" id="UP000887565"/>
    </source>
</evidence>